<reference evidence="1 2" key="1">
    <citation type="journal article" date="2016" name="Nat. Commun.">
        <title>Thousands of microbial genomes shed light on interconnected biogeochemical processes in an aquifer system.</title>
        <authorList>
            <person name="Anantharaman K."/>
            <person name="Brown C.T."/>
            <person name="Hug L.A."/>
            <person name="Sharon I."/>
            <person name="Castelle C.J."/>
            <person name="Probst A.J."/>
            <person name="Thomas B.C."/>
            <person name="Singh A."/>
            <person name="Wilkins M.J."/>
            <person name="Karaoz U."/>
            <person name="Brodie E.L."/>
            <person name="Williams K.H."/>
            <person name="Hubbard S.S."/>
            <person name="Banfield J.F."/>
        </authorList>
    </citation>
    <scope>NUCLEOTIDE SEQUENCE [LARGE SCALE GENOMIC DNA]</scope>
</reference>
<comment type="caution">
    <text evidence="1">The sequence shown here is derived from an EMBL/GenBank/DDBJ whole genome shotgun (WGS) entry which is preliminary data.</text>
</comment>
<evidence type="ECO:0000313" key="2">
    <source>
        <dbReference type="Proteomes" id="UP000177159"/>
    </source>
</evidence>
<organism evidence="1 2">
    <name type="scientific">Candidatus Roizmanbacteria bacterium RIFCSPHIGHO2_02_FULL_37_24</name>
    <dbReference type="NCBI Taxonomy" id="1802037"/>
    <lineage>
        <taxon>Bacteria</taxon>
        <taxon>Candidatus Roizmaniibacteriota</taxon>
    </lineage>
</organism>
<gene>
    <name evidence="1" type="ORF">A3C24_03250</name>
</gene>
<evidence type="ECO:0000313" key="1">
    <source>
        <dbReference type="EMBL" id="OGK24539.1"/>
    </source>
</evidence>
<accession>A0A1F7GZP2</accession>
<dbReference type="Proteomes" id="UP000177159">
    <property type="component" value="Unassembled WGS sequence"/>
</dbReference>
<dbReference type="EMBL" id="MFZM01000006">
    <property type="protein sequence ID" value="OGK24539.1"/>
    <property type="molecule type" value="Genomic_DNA"/>
</dbReference>
<proteinExistence type="predicted"/>
<sequence length="219" mass="24322">MDLTFQKIVIGIVGFLIALNLVILDIEVLRESPNPTIQTIVQKTLPMPTQVPQPTTIQSLIKTSQTCSPSCIDLIQEATASLKLDKTTTTQTNTSPSTAKEFFISMGSGSTSAGDWEDVNGLQAYVDTTQYNGIKSAIFEASVRVPTKNQWVDVRLYNVTDKHPVWFSEVRFPGGSDPKLIRSETMVLDPGSKLLQVQMRTQLRHIAYLDQSRIVITTY</sequence>
<protein>
    <submittedName>
        <fullName evidence="1">Uncharacterized protein</fullName>
    </submittedName>
</protein>
<dbReference type="AlphaFoldDB" id="A0A1F7GZP2"/>
<name>A0A1F7GZP2_9BACT</name>